<dbReference type="NCBIfam" id="NF006157">
    <property type="entry name" value="PRK08300.1"/>
    <property type="match status" value="1"/>
</dbReference>
<comment type="caution">
    <text evidence="5">The sequence shown here is derived from an EMBL/GenBank/DDBJ whole genome shotgun (WGS) entry which is preliminary data.</text>
</comment>
<keyword evidence="3" id="KW-0058">Aromatic hydrocarbons catabolism</keyword>
<dbReference type="CDD" id="cd23933">
    <property type="entry name" value="ALDH_C"/>
    <property type="match status" value="1"/>
</dbReference>
<dbReference type="Gene3D" id="3.30.360.10">
    <property type="entry name" value="Dihydrodipicolinate Reductase, domain 2"/>
    <property type="match status" value="1"/>
</dbReference>
<accession>A0ABU4CEQ2</accession>
<dbReference type="NCBIfam" id="TIGR03215">
    <property type="entry name" value="ac_ald_DH_ac"/>
    <property type="match status" value="1"/>
</dbReference>
<comment type="similarity">
    <text evidence="1 3">Belongs to the acetaldehyde dehydrogenase family.</text>
</comment>
<dbReference type="GO" id="GO:0008774">
    <property type="term" value="F:acetaldehyde dehydrogenase (acetylating) activity"/>
    <property type="evidence" value="ECO:0007669"/>
    <property type="project" value="UniProtKB-EC"/>
</dbReference>
<sequence>MSVNTRKVTVAVIGSGNIGTDLMIKVIRHSDVLQMGAMVGIDPDSDGLARARRLGVPTTAGGVQGLLQLPNFDEIDVIFDATSAKAHAANAALLEPLGKRLIDLTPAALGPFVVPAVNLDEHRDATNVNMVTCGGQATIPIVAAVSRVTPVAYAEIVASIASKSAGPGTRANIDEFTETTSHAIETVGGARRGKAIIILNPADPPLIMRDTVLCLISAPHPATHDKVRDSIQTMVDHVATYVPGYRLKQQVQITPVPDGQPVHTLLASGDTAAPTHQVTVFLEVEGAAHYLPAYAGNLDIMTSAAVRYAESVADTIAAPTATQGATR</sequence>
<keyword evidence="3 5" id="KW-0560">Oxidoreductase</keyword>
<dbReference type="HAMAP" id="MF_01657">
    <property type="entry name" value="Ac_ald_DH_ac"/>
    <property type="match status" value="1"/>
</dbReference>
<feature type="binding site" evidence="3">
    <location>
        <begin position="164"/>
        <end position="172"/>
    </location>
    <ligand>
        <name>NAD(+)</name>
        <dbReference type="ChEBI" id="CHEBI:57540"/>
    </ligand>
</feature>
<evidence type="ECO:0000259" key="4">
    <source>
        <dbReference type="SMART" id="SM00859"/>
    </source>
</evidence>
<evidence type="ECO:0000313" key="6">
    <source>
        <dbReference type="Proteomes" id="UP001185737"/>
    </source>
</evidence>
<keyword evidence="2 3" id="KW-0520">NAD</keyword>
<dbReference type="InterPro" id="IPR036291">
    <property type="entry name" value="NAD(P)-bd_dom_sf"/>
</dbReference>
<dbReference type="InterPro" id="IPR003361">
    <property type="entry name" value="Acetaldehyde_dehydrogenase"/>
</dbReference>
<keyword evidence="6" id="KW-1185">Reference proteome</keyword>
<organism evidence="5 6">
    <name type="scientific">Rhodococcus jostii</name>
    <dbReference type="NCBI Taxonomy" id="132919"/>
    <lineage>
        <taxon>Bacteria</taxon>
        <taxon>Bacillati</taxon>
        <taxon>Actinomycetota</taxon>
        <taxon>Actinomycetes</taxon>
        <taxon>Mycobacteriales</taxon>
        <taxon>Nocardiaceae</taxon>
        <taxon>Rhodococcus</taxon>
    </lineage>
</organism>
<feature type="active site" description="Acyl-thioester intermediate" evidence="3">
    <location>
        <position position="133"/>
    </location>
</feature>
<feature type="domain" description="Semialdehyde dehydrogenase NAD-binding" evidence="4">
    <location>
        <begin position="9"/>
        <end position="125"/>
    </location>
</feature>
<dbReference type="Pfam" id="PF09290">
    <property type="entry name" value="AcetDehyd-dimer"/>
    <property type="match status" value="1"/>
</dbReference>
<dbReference type="Proteomes" id="UP001185737">
    <property type="component" value="Unassembled WGS sequence"/>
</dbReference>
<comment type="catalytic activity">
    <reaction evidence="3">
        <text>acetaldehyde + NAD(+) + CoA = acetyl-CoA + NADH + H(+)</text>
        <dbReference type="Rhea" id="RHEA:23288"/>
        <dbReference type="ChEBI" id="CHEBI:15343"/>
        <dbReference type="ChEBI" id="CHEBI:15378"/>
        <dbReference type="ChEBI" id="CHEBI:57287"/>
        <dbReference type="ChEBI" id="CHEBI:57288"/>
        <dbReference type="ChEBI" id="CHEBI:57540"/>
        <dbReference type="ChEBI" id="CHEBI:57945"/>
        <dbReference type="EC" id="1.2.1.10"/>
    </reaction>
</comment>
<dbReference type="PIRSF" id="PIRSF015689">
    <property type="entry name" value="Actaldh_dh_actl"/>
    <property type="match status" value="1"/>
</dbReference>
<dbReference type="InterPro" id="IPR015426">
    <property type="entry name" value="Acetylaldehyde_DH_C"/>
</dbReference>
<proteinExistence type="inferred from homology"/>
<dbReference type="SUPFAM" id="SSF55347">
    <property type="entry name" value="Glyceraldehyde-3-phosphate dehydrogenase-like, C-terminal domain"/>
    <property type="match status" value="1"/>
</dbReference>
<dbReference type="EMBL" id="JAWLKA010000008">
    <property type="protein sequence ID" value="MDV6282031.1"/>
    <property type="molecule type" value="Genomic_DNA"/>
</dbReference>
<name>A0ABU4CEQ2_RHOJO</name>
<dbReference type="Gene3D" id="3.40.50.720">
    <property type="entry name" value="NAD(P)-binding Rossmann-like Domain"/>
    <property type="match status" value="1"/>
</dbReference>
<dbReference type="InterPro" id="IPR000534">
    <property type="entry name" value="Semialdehyde_DH_NAD-bd"/>
</dbReference>
<feature type="binding site" evidence="3">
    <location>
        <position position="297"/>
    </location>
    <ligand>
        <name>NAD(+)</name>
        <dbReference type="ChEBI" id="CHEBI:57540"/>
    </ligand>
</feature>
<gene>
    <name evidence="5" type="ORF">R3Q59_16135</name>
</gene>
<dbReference type="RefSeq" id="WP_283334994.1">
    <property type="nucleotide sequence ID" value="NZ_JAWLKA010000008.1"/>
</dbReference>
<dbReference type="SUPFAM" id="SSF51735">
    <property type="entry name" value="NAD(P)-binding Rossmann-fold domains"/>
    <property type="match status" value="1"/>
</dbReference>
<evidence type="ECO:0000313" key="5">
    <source>
        <dbReference type="EMBL" id="MDV6282031.1"/>
    </source>
</evidence>
<dbReference type="SMART" id="SM00859">
    <property type="entry name" value="Semialdhyde_dh"/>
    <property type="match status" value="1"/>
</dbReference>
<protein>
    <recommendedName>
        <fullName evidence="3">Acetaldehyde dehydrogenase</fullName>
        <ecNumber evidence="3">1.2.1.10</ecNumber>
    </recommendedName>
    <alternativeName>
        <fullName evidence="3">Acetaldehyde dehydrogenase [acetylating]</fullName>
    </alternativeName>
</protein>
<evidence type="ECO:0000256" key="3">
    <source>
        <dbReference type="HAMAP-Rule" id="MF_01657"/>
    </source>
</evidence>
<evidence type="ECO:0000256" key="1">
    <source>
        <dbReference type="ARBA" id="ARBA00009244"/>
    </source>
</evidence>
<dbReference type="EC" id="1.2.1.10" evidence="3"/>
<feature type="binding site" evidence="3">
    <location>
        <begin position="15"/>
        <end position="18"/>
    </location>
    <ligand>
        <name>NAD(+)</name>
        <dbReference type="ChEBI" id="CHEBI:57540"/>
    </ligand>
</feature>
<reference evidence="5 6" key="1">
    <citation type="submission" date="2023-10" db="EMBL/GenBank/DDBJ databases">
        <title>Development of a sustainable strategy for remediation of hydrocarbon-contaminated territories based on the waste exchange concept.</title>
        <authorList>
            <person name="Krivoruchko A."/>
        </authorList>
    </citation>
    <scope>NUCLEOTIDE SEQUENCE [LARGE SCALE GENOMIC DNA]</scope>
    <source>
        <strain evidence="5 6">IEGM 60</strain>
    </source>
</reference>
<evidence type="ECO:0000256" key="2">
    <source>
        <dbReference type="ARBA" id="ARBA00023027"/>
    </source>
</evidence>